<sequence length="521" mass="57338">MKSSPRNRSLSSASHYNPSRSAITERLSYSEGGNSMPILYGGTKSSDFVTPGIYIEEQVPTSPEKPGGYTSNLLAIIGVFEKGPLTEPVIVNGLNDFVEKCGNFTENYSGSKAAYAALQRGVQKLAIINVRGDMAKQAEITLLDKEGKPTLAVRHMHKCEFGNFCSVEVQAGNKPDTFRVILRNPYGKPEVYNDLSTPAQAVEKVAAHSKDFVVEELAQEVQPGSNPDVLAETKLTGGSDGKPTKAADYLGKDDPVTYKKTGLKLLKTLPQVTDFVADKNISDQFSDAMLVAAQEMNAFTYIPVPDASIVGAISMRQNYDTEFGHFVLGQAKSKSKGWVVPAAVYDAIAHVLCPVQDGTAGFWFGDIESTDIPLTTADIENLTANQVVCLSWIVNEKRENAMALQSDFTLAADARLRQTYRRRVNSLIVRDLEMVTTPYRSKHLSDGWFAQYEIAVRHYLDKLKGRPDDLNSEVIQDYKISFRRPGEIGNVDEAIEELRIKLFNIADKITIRLMSAADLTA</sequence>
<organism evidence="1 2">
    <name type="scientific">Tumebacillus algifaecis</name>
    <dbReference type="NCBI Taxonomy" id="1214604"/>
    <lineage>
        <taxon>Bacteria</taxon>
        <taxon>Bacillati</taxon>
        <taxon>Bacillota</taxon>
        <taxon>Bacilli</taxon>
        <taxon>Bacillales</taxon>
        <taxon>Alicyclobacillaceae</taxon>
        <taxon>Tumebacillus</taxon>
    </lineage>
</organism>
<dbReference type="KEGG" id="tab:CIG75_12765"/>
<dbReference type="AlphaFoldDB" id="A0A223D2L6"/>
<evidence type="ECO:0000313" key="2">
    <source>
        <dbReference type="Proteomes" id="UP000214688"/>
    </source>
</evidence>
<accession>A0A223D2L6</accession>
<evidence type="ECO:0008006" key="3">
    <source>
        <dbReference type="Google" id="ProtNLM"/>
    </source>
</evidence>
<keyword evidence="2" id="KW-1185">Reference proteome</keyword>
<dbReference type="EMBL" id="CP022657">
    <property type="protein sequence ID" value="ASS75771.1"/>
    <property type="molecule type" value="Genomic_DNA"/>
</dbReference>
<proteinExistence type="predicted"/>
<gene>
    <name evidence="1" type="ORF">CIG75_12765</name>
</gene>
<reference evidence="1 2" key="1">
    <citation type="journal article" date="2015" name="Int. J. Syst. Evol. Microbiol.">
        <title>Tumebacillus algifaecis sp. nov., isolated from decomposing algal scum.</title>
        <authorList>
            <person name="Wu Y.F."/>
            <person name="Zhang B."/>
            <person name="Xing P."/>
            <person name="Wu Q.L."/>
            <person name="Liu S.J."/>
        </authorList>
    </citation>
    <scope>NUCLEOTIDE SEQUENCE [LARGE SCALE GENOMIC DNA]</scope>
    <source>
        <strain evidence="1 2">THMBR28</strain>
    </source>
</reference>
<evidence type="ECO:0000313" key="1">
    <source>
        <dbReference type="EMBL" id="ASS75771.1"/>
    </source>
</evidence>
<protein>
    <recommendedName>
        <fullName evidence="3">Phage tail protein</fullName>
    </recommendedName>
</protein>
<name>A0A223D2L6_9BACL</name>
<dbReference type="Proteomes" id="UP000214688">
    <property type="component" value="Chromosome"/>
</dbReference>